<proteinExistence type="predicted"/>
<gene>
    <name evidence="1" type="ORF">H8L47_22665</name>
</gene>
<dbReference type="RefSeq" id="WP_186955885.1">
    <property type="nucleotide sequence ID" value="NZ_JACOFX010000016.1"/>
</dbReference>
<evidence type="ECO:0000313" key="1">
    <source>
        <dbReference type="EMBL" id="MBC3910373.1"/>
    </source>
</evidence>
<dbReference type="Proteomes" id="UP000646911">
    <property type="component" value="Unassembled WGS sequence"/>
</dbReference>
<dbReference type="EMBL" id="JACOFX010000016">
    <property type="protein sequence ID" value="MBC3910373.1"/>
    <property type="molecule type" value="Genomic_DNA"/>
</dbReference>
<reference evidence="1 2" key="1">
    <citation type="submission" date="2020-08" db="EMBL/GenBank/DDBJ databases">
        <title>Novel species isolated from subtropical streams in China.</title>
        <authorList>
            <person name="Lu H."/>
        </authorList>
    </citation>
    <scope>NUCLEOTIDE SEQUENCE [LARGE SCALE GENOMIC DNA]</scope>
    <source>
        <strain evidence="1 2">NL8W</strain>
    </source>
</reference>
<dbReference type="InterPro" id="IPR021412">
    <property type="entry name" value="DUF3052"/>
</dbReference>
<protein>
    <submittedName>
        <fullName evidence="1">DUF3052 family protein</fullName>
    </submittedName>
</protein>
<accession>A0ABR6ZF63</accession>
<keyword evidence="2" id="KW-1185">Reference proteome</keyword>
<organism evidence="1 2">
    <name type="scientific">Undibacterium umbellatum</name>
    <dbReference type="NCBI Taxonomy" id="2762300"/>
    <lineage>
        <taxon>Bacteria</taxon>
        <taxon>Pseudomonadati</taxon>
        <taxon>Pseudomonadota</taxon>
        <taxon>Betaproteobacteria</taxon>
        <taxon>Burkholderiales</taxon>
        <taxon>Oxalobacteraceae</taxon>
        <taxon>Undibacterium</taxon>
    </lineage>
</organism>
<dbReference type="Pfam" id="PF11253">
    <property type="entry name" value="DUF3052"/>
    <property type="match status" value="1"/>
</dbReference>
<name>A0ABR6ZF63_9BURK</name>
<evidence type="ECO:0000313" key="2">
    <source>
        <dbReference type="Proteomes" id="UP000646911"/>
    </source>
</evidence>
<sequence length="144" mass="15891">MNLTSTGYSRTLLAKKLGIQADSHVCARHAPENYLDLLADLPAAVVFYKKTTPATDIVHLFTDKKAVLVKELLNCKASLRSDAAIWVSWPKKASKVATDITEDTIREVALPLGYVDIKVCAVSDIWSGLKLVVRKELRPDWPAS</sequence>
<comment type="caution">
    <text evidence="1">The sequence shown here is derived from an EMBL/GenBank/DDBJ whole genome shotgun (WGS) entry which is preliminary data.</text>
</comment>